<dbReference type="GO" id="GO:0020037">
    <property type="term" value="F:heme binding"/>
    <property type="evidence" value="ECO:0007669"/>
    <property type="project" value="InterPro"/>
</dbReference>
<dbReference type="InterPro" id="IPR036396">
    <property type="entry name" value="Cyt_P450_sf"/>
</dbReference>
<dbReference type="PANTHER" id="PTHR24296">
    <property type="entry name" value="CYTOCHROME P450"/>
    <property type="match status" value="1"/>
</dbReference>
<dbReference type="InterPro" id="IPR002401">
    <property type="entry name" value="Cyt_P450_E_grp-I"/>
</dbReference>
<dbReference type="CDD" id="cd11064">
    <property type="entry name" value="CYP86A"/>
    <property type="match status" value="1"/>
</dbReference>
<dbReference type="PRINTS" id="PR00385">
    <property type="entry name" value="P450"/>
</dbReference>
<organism evidence="7 8">
    <name type="scientific">Nepenthes gracilis</name>
    <name type="common">Slender pitcher plant</name>
    <dbReference type="NCBI Taxonomy" id="150966"/>
    <lineage>
        <taxon>Eukaryota</taxon>
        <taxon>Viridiplantae</taxon>
        <taxon>Streptophyta</taxon>
        <taxon>Embryophyta</taxon>
        <taxon>Tracheophyta</taxon>
        <taxon>Spermatophyta</taxon>
        <taxon>Magnoliopsida</taxon>
        <taxon>eudicotyledons</taxon>
        <taxon>Gunneridae</taxon>
        <taxon>Pentapetalae</taxon>
        <taxon>Caryophyllales</taxon>
        <taxon>Nepenthaceae</taxon>
        <taxon>Nepenthes</taxon>
    </lineage>
</organism>
<accession>A0AAD3Y6W9</accession>
<keyword evidence="5 6" id="KW-0408">Iron</keyword>
<dbReference type="AlphaFoldDB" id="A0AAD3Y6W9"/>
<sequence>MLELGQFPLFSLLILPVLLIVLFSDKIFYHKNPSPSQSSSSHPPKSYPIIGSFFALHKHRDQLLIWVSDILQASPTSTFILHKPLGNRQVFTANPANVEHILKTQFPNYPKGSVFSSVLEDLLGHGIFNVDGHEWKFQRQIASHEFNTKSLRKFIENVVDIELSERLIPILSDSAKTCAVLDLQDILKRFATDNICQIAFGYDPAWLSPSLPGAQFAASFEEAVQISSQRLRAIFPFVWKIKRFLNVGSERNLRKAVSVVRKCARTLVGHKKKELQENPGLPESNLDLLSRFLRSGHIDEQFVTDIVISFILAGRDTTSAALTWFFWLLSKNPIVEDEILKEIRKNNKDSESEHSSFEEARHMAYTHAAICESMRLYPPVPVDTKEAVADDVLPDGTEVKRGTRVAYHPYAMGRSETLWGVDWSEFRPERWLEKKTTEEGEICWRFVPRDPYSYPVFQAGPRICLGKEMAFLQMKRVVACVLGRFRVVPAVEDGFHPVYAPSLTARMEGGFPVRFERRDG</sequence>
<evidence type="ECO:0000256" key="5">
    <source>
        <dbReference type="ARBA" id="ARBA00023004"/>
    </source>
</evidence>
<proteinExistence type="inferred from homology"/>
<dbReference type="Pfam" id="PF00067">
    <property type="entry name" value="p450"/>
    <property type="match status" value="1"/>
</dbReference>
<gene>
    <name evidence="7" type="ORF">Nepgr_033417</name>
</gene>
<dbReference type="PRINTS" id="PR00463">
    <property type="entry name" value="EP450I"/>
</dbReference>
<evidence type="ECO:0000313" key="8">
    <source>
        <dbReference type="Proteomes" id="UP001279734"/>
    </source>
</evidence>
<evidence type="ECO:0000313" key="7">
    <source>
        <dbReference type="EMBL" id="GMH31573.1"/>
    </source>
</evidence>
<evidence type="ECO:0008006" key="9">
    <source>
        <dbReference type="Google" id="ProtNLM"/>
    </source>
</evidence>
<protein>
    <recommendedName>
        <fullName evidence="9">Cytochrome P450</fullName>
    </recommendedName>
</protein>
<keyword evidence="8" id="KW-1185">Reference proteome</keyword>
<dbReference type="SUPFAM" id="SSF48264">
    <property type="entry name" value="Cytochrome P450"/>
    <property type="match status" value="1"/>
</dbReference>
<comment type="caution">
    <text evidence="7">The sequence shown here is derived from an EMBL/GenBank/DDBJ whole genome shotgun (WGS) entry which is preliminary data.</text>
</comment>
<dbReference type="GO" id="GO:0004497">
    <property type="term" value="F:monooxygenase activity"/>
    <property type="evidence" value="ECO:0007669"/>
    <property type="project" value="InterPro"/>
</dbReference>
<dbReference type="Proteomes" id="UP001279734">
    <property type="component" value="Unassembled WGS sequence"/>
</dbReference>
<keyword evidence="4" id="KW-0560">Oxidoreductase</keyword>
<name>A0AAD3Y6W9_NEPGR</name>
<comment type="similarity">
    <text evidence="2">Belongs to the cytochrome P450 family.</text>
</comment>
<reference evidence="7" key="1">
    <citation type="submission" date="2023-05" db="EMBL/GenBank/DDBJ databases">
        <title>Nepenthes gracilis genome sequencing.</title>
        <authorList>
            <person name="Fukushima K."/>
        </authorList>
    </citation>
    <scope>NUCLEOTIDE SEQUENCE</scope>
    <source>
        <strain evidence="7">SING2019-196</strain>
    </source>
</reference>
<evidence type="ECO:0000256" key="3">
    <source>
        <dbReference type="ARBA" id="ARBA00022723"/>
    </source>
</evidence>
<keyword evidence="6" id="KW-0349">Heme</keyword>
<feature type="binding site" description="axial binding residue" evidence="6">
    <location>
        <position position="464"/>
    </location>
    <ligand>
        <name>heme</name>
        <dbReference type="ChEBI" id="CHEBI:30413"/>
    </ligand>
    <ligandPart>
        <name>Fe</name>
        <dbReference type="ChEBI" id="CHEBI:18248"/>
    </ligandPart>
</feature>
<evidence type="ECO:0000256" key="1">
    <source>
        <dbReference type="ARBA" id="ARBA00001971"/>
    </source>
</evidence>
<evidence type="ECO:0000256" key="6">
    <source>
        <dbReference type="PIRSR" id="PIRSR602401-1"/>
    </source>
</evidence>
<dbReference type="GO" id="GO:0016705">
    <property type="term" value="F:oxidoreductase activity, acting on paired donors, with incorporation or reduction of molecular oxygen"/>
    <property type="evidence" value="ECO:0007669"/>
    <property type="project" value="InterPro"/>
</dbReference>
<keyword evidence="3 6" id="KW-0479">Metal-binding</keyword>
<evidence type="ECO:0000256" key="4">
    <source>
        <dbReference type="ARBA" id="ARBA00023002"/>
    </source>
</evidence>
<dbReference type="EMBL" id="BSYO01000040">
    <property type="protein sequence ID" value="GMH31573.1"/>
    <property type="molecule type" value="Genomic_DNA"/>
</dbReference>
<dbReference type="InterPro" id="IPR001128">
    <property type="entry name" value="Cyt_P450"/>
</dbReference>
<dbReference type="GO" id="GO:0005506">
    <property type="term" value="F:iron ion binding"/>
    <property type="evidence" value="ECO:0007669"/>
    <property type="project" value="InterPro"/>
</dbReference>
<comment type="cofactor">
    <cofactor evidence="1 6">
        <name>heme</name>
        <dbReference type="ChEBI" id="CHEBI:30413"/>
    </cofactor>
</comment>
<evidence type="ECO:0000256" key="2">
    <source>
        <dbReference type="ARBA" id="ARBA00010617"/>
    </source>
</evidence>
<dbReference type="Gene3D" id="1.10.630.10">
    <property type="entry name" value="Cytochrome P450"/>
    <property type="match status" value="1"/>
</dbReference>